<proteinExistence type="predicted"/>
<reference evidence="1" key="1">
    <citation type="journal article" date="2003" name="FEMS Microbiol. Lett.">
        <title>Cloning and molecular characterization of a unique hemolysin gene of Vibrio pommerensis sp. nov.: development of a DNA probe for the detection of the hemolysin gene and its use in identification of related Vibrio spp. from the Baltic Sea.</title>
        <authorList>
            <person name="Jores J."/>
            <person name="Appel B."/>
            <person name="Lewin A."/>
        </authorList>
    </citation>
    <scope>NUCLEOTIDE SEQUENCE</scope>
    <source>
        <strain evidence="1">CH-291</strain>
    </source>
</reference>
<evidence type="ECO:0000313" key="1">
    <source>
        <dbReference type="EMBL" id="CAC40973.1"/>
    </source>
</evidence>
<organism evidence="1">
    <name type="scientific">Vibrio pommerensis</name>
    <dbReference type="NCBI Taxonomy" id="161725"/>
    <lineage>
        <taxon>Bacteria</taxon>
        <taxon>Pseudomonadati</taxon>
        <taxon>Pseudomonadota</taxon>
        <taxon>Gammaproteobacteria</taxon>
        <taxon>Vibrionales</taxon>
        <taxon>Vibrionaceae</taxon>
        <taxon>Vibrio</taxon>
    </lineage>
</organism>
<sequence>MPVTPANRPPASKFATTVICGSLCVKPNVSVVISVLTLPSASTLSPFSCGSNCQVMLPASAISALLMITPGCSSSSNSTVAWLLRLRFTLSCSSISATLLAFTVPCATLTATSPDTVSLCAVMVVLPTPCEATATDSILPSYPSLGPSTVAMASSPEVQSSKPVMFLL</sequence>
<dbReference type="EMBL" id="AJ314791">
    <property type="protein sequence ID" value="CAC40973.1"/>
    <property type="molecule type" value="Genomic_DNA"/>
</dbReference>
<protein>
    <submittedName>
        <fullName evidence="1">Uncharacterized protein</fullName>
    </submittedName>
</protein>
<accession>Q93IK3</accession>
<dbReference type="AlphaFoldDB" id="Q93IK3"/>
<name>Q93IK3_9VIBR</name>